<sequence length="443" mass="49280">MSQVSKRYQITHNNITSYESIVTSPVNIAVIKYWGKRNSELILPTNSSLSCTLSQDHLSTKTSVRASPAFTRDRLWLNGFEEDISSSVRLTNCFKKLRELRKKHEESITQEKGADGEDVLPLSQWKIHIASENSFPTAAGLASSASGYAALVQALSNLYDLPLSMKELSMIARLGSGSACRSVFGGFVEWQAGVSPTGEDSYAVCVAPETHWPTLQALILVVSDTKKTTSSTSGMSTTVKNSELFPIRVSDVVPKRIEEIKVAIHNKDFETFARLTMQDSNQFHAVCLDTYPPIFYLNDVSRGIIRLVHLFNSQVDEVTNKPKGIRVAYTFDAGPNAVIYAEESVMKEFIELVMYFFPKKEELAPSSFFPDPFGLLDSKIQSGSSEDINIIPSDLDKYTDSMSRYDPGSVRRIIHTNIGDGPRTLDRSQSLFNEAGMPKRVKD</sequence>
<evidence type="ECO:0000256" key="7">
    <source>
        <dbReference type="ARBA" id="ARBA00022955"/>
    </source>
</evidence>
<dbReference type="Proteomes" id="UP000187283">
    <property type="component" value="Unassembled WGS sequence"/>
</dbReference>
<dbReference type="InterPro" id="IPR053859">
    <property type="entry name" value="MVD-like_N"/>
</dbReference>
<comment type="pathway">
    <text evidence="1 14">Isoprenoid biosynthesis; isopentenyl diphosphate biosynthesis via mevalonate pathway; isopentenyl diphosphate from (R)-mevalonate: step 3/3.</text>
</comment>
<organism evidence="18 19">
    <name type="scientific">Smittium culicis</name>
    <dbReference type="NCBI Taxonomy" id="133412"/>
    <lineage>
        <taxon>Eukaryota</taxon>
        <taxon>Fungi</taxon>
        <taxon>Fungi incertae sedis</taxon>
        <taxon>Zoopagomycota</taxon>
        <taxon>Kickxellomycotina</taxon>
        <taxon>Harpellomycetes</taxon>
        <taxon>Harpellales</taxon>
        <taxon>Legeriomycetaceae</taxon>
        <taxon>Smittium</taxon>
    </lineage>
</organism>
<dbReference type="GO" id="GO:0005524">
    <property type="term" value="F:ATP binding"/>
    <property type="evidence" value="ECO:0007669"/>
    <property type="project" value="UniProtKB-UniRule"/>
</dbReference>
<dbReference type="PIRSF" id="PIRSF015950">
    <property type="entry name" value="Mev_P_decrbx"/>
    <property type="match status" value="1"/>
</dbReference>
<evidence type="ECO:0000256" key="14">
    <source>
        <dbReference type="RuleBase" id="RU363086"/>
    </source>
</evidence>
<evidence type="ECO:0000313" key="18">
    <source>
        <dbReference type="EMBL" id="OMJ13376.1"/>
    </source>
</evidence>
<evidence type="ECO:0000256" key="1">
    <source>
        <dbReference type="ARBA" id="ARBA00005055"/>
    </source>
</evidence>
<keyword evidence="4 14" id="KW-0444">Lipid biosynthesis</keyword>
<evidence type="ECO:0000256" key="2">
    <source>
        <dbReference type="ARBA" id="ARBA00008831"/>
    </source>
</evidence>
<dbReference type="GO" id="GO:0016126">
    <property type="term" value="P:sterol biosynthetic process"/>
    <property type="evidence" value="ECO:0007669"/>
    <property type="project" value="UniProtKB-KW"/>
</dbReference>
<reference evidence="18 19" key="1">
    <citation type="submission" date="2017-01" db="EMBL/GenBank/DDBJ databases">
        <authorList>
            <person name="Mah S.A."/>
            <person name="Swanson W.J."/>
            <person name="Moy G.W."/>
            <person name="Vacquier V.D."/>
        </authorList>
    </citation>
    <scope>NUCLEOTIDE SEQUENCE [LARGE SCALE GENOMIC DNA]</scope>
    <source>
        <strain evidence="18 19">GSMNP</strain>
    </source>
</reference>
<feature type="domain" description="Mvd1 C-terminal" evidence="15">
    <location>
        <begin position="217"/>
        <end position="424"/>
    </location>
</feature>
<dbReference type="InterPro" id="IPR029765">
    <property type="entry name" value="Mev_diP_decarb"/>
</dbReference>
<dbReference type="Gene3D" id="3.30.230.10">
    <property type="match status" value="1"/>
</dbReference>
<dbReference type="InterPro" id="IPR036554">
    <property type="entry name" value="GHMP_kinase_C_sf"/>
</dbReference>
<keyword evidence="11 14" id="KW-0753">Steroid metabolism</keyword>
<evidence type="ECO:0000256" key="8">
    <source>
        <dbReference type="ARBA" id="ARBA00023011"/>
    </source>
</evidence>
<evidence type="ECO:0000256" key="6">
    <source>
        <dbReference type="ARBA" id="ARBA00022840"/>
    </source>
</evidence>
<protein>
    <recommendedName>
        <fullName evidence="3 13">Diphosphomevalonate decarboxylase</fullName>
        <ecNumber evidence="3 13">4.1.1.33</ecNumber>
    </recommendedName>
</protein>
<dbReference type="EMBL" id="LSSN01003581">
    <property type="protein sequence ID" value="OMJ13218.1"/>
    <property type="molecule type" value="Genomic_DNA"/>
</dbReference>
<dbReference type="AlphaFoldDB" id="A0A1R1XFL3"/>
<dbReference type="UniPathway" id="UPA00057">
    <property type="reaction ID" value="UER00100"/>
</dbReference>
<evidence type="ECO:0000313" key="17">
    <source>
        <dbReference type="EMBL" id="OMJ13218.1"/>
    </source>
</evidence>
<dbReference type="EC" id="4.1.1.33" evidence="3 13"/>
<dbReference type="FunFam" id="3.30.230.10:FF:000018">
    <property type="entry name" value="Diphosphomevalonate decarboxylase"/>
    <property type="match status" value="1"/>
</dbReference>
<keyword evidence="19" id="KW-1185">Reference proteome</keyword>
<name>A0A1R1XFL3_9FUNG</name>
<dbReference type="OrthoDB" id="10253702at2759"/>
<dbReference type="SUPFAM" id="SSF54211">
    <property type="entry name" value="Ribosomal protein S5 domain 2-like"/>
    <property type="match status" value="1"/>
</dbReference>
<keyword evidence="7 14" id="KW-0752">Steroid biosynthesis</keyword>
<dbReference type="GO" id="GO:0019287">
    <property type="term" value="P:isopentenyl diphosphate biosynthetic process, mevalonate pathway"/>
    <property type="evidence" value="ECO:0007669"/>
    <property type="project" value="UniProtKB-UniRule"/>
</dbReference>
<evidence type="ECO:0000259" key="15">
    <source>
        <dbReference type="Pfam" id="PF18376"/>
    </source>
</evidence>
<dbReference type="GO" id="GO:0004163">
    <property type="term" value="F:diphosphomevalonate decarboxylase activity"/>
    <property type="evidence" value="ECO:0007669"/>
    <property type="project" value="UniProtKB-UniRule"/>
</dbReference>
<evidence type="ECO:0000256" key="4">
    <source>
        <dbReference type="ARBA" id="ARBA00022516"/>
    </source>
</evidence>
<dbReference type="Pfam" id="PF22700">
    <property type="entry name" value="MVD-like_N"/>
    <property type="match status" value="1"/>
</dbReference>
<proteinExistence type="inferred from homology"/>
<evidence type="ECO:0000256" key="9">
    <source>
        <dbReference type="ARBA" id="ARBA00023098"/>
    </source>
</evidence>
<keyword evidence="9 13" id="KW-0443">Lipid metabolism</keyword>
<evidence type="ECO:0000256" key="5">
    <source>
        <dbReference type="ARBA" id="ARBA00022741"/>
    </source>
</evidence>
<feature type="domain" description="Diphosphomevalonate decarboxylase-like N-terminal" evidence="16">
    <location>
        <begin position="25"/>
        <end position="203"/>
    </location>
</feature>
<dbReference type="InterPro" id="IPR020568">
    <property type="entry name" value="Ribosomal_Su5_D2-typ_SF"/>
</dbReference>
<dbReference type="SUPFAM" id="SSF55060">
    <property type="entry name" value="GHMP Kinase, C-terminal domain"/>
    <property type="match status" value="1"/>
</dbReference>
<dbReference type="EMBL" id="LSSN01003511">
    <property type="protein sequence ID" value="OMJ13376.1"/>
    <property type="molecule type" value="Genomic_DNA"/>
</dbReference>
<dbReference type="GO" id="GO:0005829">
    <property type="term" value="C:cytosol"/>
    <property type="evidence" value="ECO:0007669"/>
    <property type="project" value="InterPro"/>
</dbReference>
<dbReference type="FunFam" id="3.30.70.890:FF:000005">
    <property type="entry name" value="Diphosphomevalonate decarboxylase"/>
    <property type="match status" value="1"/>
</dbReference>
<evidence type="ECO:0000256" key="11">
    <source>
        <dbReference type="ARBA" id="ARBA00023221"/>
    </source>
</evidence>
<keyword evidence="5 13" id="KW-0547">Nucleotide-binding</keyword>
<evidence type="ECO:0000256" key="10">
    <source>
        <dbReference type="ARBA" id="ARBA00023166"/>
    </source>
</evidence>
<comment type="similarity">
    <text evidence="2 13 14">Belongs to the diphosphomevalonate decarboxylase family.</text>
</comment>
<evidence type="ECO:0000259" key="16">
    <source>
        <dbReference type="Pfam" id="PF22700"/>
    </source>
</evidence>
<dbReference type="NCBIfam" id="TIGR01240">
    <property type="entry name" value="mevDPdecarb"/>
    <property type="match status" value="1"/>
</dbReference>
<keyword evidence="12 13" id="KW-0456">Lyase</keyword>
<dbReference type="InterPro" id="IPR041431">
    <property type="entry name" value="Mvd1_C"/>
</dbReference>
<evidence type="ECO:0000256" key="3">
    <source>
        <dbReference type="ARBA" id="ARBA00012296"/>
    </source>
</evidence>
<comment type="caution">
    <text evidence="18">The sequence shown here is derived from an EMBL/GenBank/DDBJ whole genome shotgun (WGS) entry which is preliminary data.</text>
</comment>
<keyword evidence="10 14" id="KW-1207">Sterol metabolism</keyword>
<dbReference type="Gene3D" id="3.30.70.890">
    <property type="entry name" value="GHMP kinase, C-terminal domain"/>
    <property type="match status" value="1"/>
</dbReference>
<accession>A0A1R1XFL3</accession>
<keyword evidence="8 14" id="KW-0756">Sterol biosynthesis</keyword>
<dbReference type="STRING" id="133412.A0A1R1XFL3"/>
<keyword evidence="6 13" id="KW-0067">ATP-binding</keyword>
<evidence type="ECO:0000313" key="19">
    <source>
        <dbReference type="Proteomes" id="UP000187283"/>
    </source>
</evidence>
<evidence type="ECO:0000256" key="13">
    <source>
        <dbReference type="PIRNR" id="PIRNR015950"/>
    </source>
</evidence>
<dbReference type="Pfam" id="PF18376">
    <property type="entry name" value="MDD_C"/>
    <property type="match status" value="1"/>
</dbReference>
<dbReference type="PANTHER" id="PTHR10977:SF3">
    <property type="entry name" value="DIPHOSPHOMEVALONATE DECARBOXYLASE"/>
    <property type="match status" value="1"/>
</dbReference>
<evidence type="ECO:0000256" key="12">
    <source>
        <dbReference type="ARBA" id="ARBA00023239"/>
    </source>
</evidence>
<gene>
    <name evidence="18" type="ORF">AYI70_g8536</name>
    <name evidence="17" type="ORF">AYI70_g8647</name>
</gene>
<comment type="catalytic activity">
    <reaction evidence="13 14">
        <text>(R)-5-diphosphomevalonate + ATP = isopentenyl diphosphate + ADP + phosphate + CO2</text>
        <dbReference type="Rhea" id="RHEA:23732"/>
        <dbReference type="ChEBI" id="CHEBI:16526"/>
        <dbReference type="ChEBI" id="CHEBI:30616"/>
        <dbReference type="ChEBI" id="CHEBI:43474"/>
        <dbReference type="ChEBI" id="CHEBI:57557"/>
        <dbReference type="ChEBI" id="CHEBI:128769"/>
        <dbReference type="ChEBI" id="CHEBI:456216"/>
        <dbReference type="EC" id="4.1.1.33"/>
    </reaction>
</comment>
<dbReference type="InterPro" id="IPR014721">
    <property type="entry name" value="Ribsml_uS5_D2-typ_fold_subgr"/>
</dbReference>
<dbReference type="PANTHER" id="PTHR10977">
    <property type="entry name" value="DIPHOSPHOMEVALONATE DECARBOXYLASE"/>
    <property type="match status" value="1"/>
</dbReference>
<dbReference type="InterPro" id="IPR005935">
    <property type="entry name" value="Mev_decarb"/>
</dbReference>